<comment type="caution">
    <text evidence="2">The sequence shown here is derived from an EMBL/GenBank/DDBJ whole genome shotgun (WGS) entry which is preliminary data.</text>
</comment>
<proteinExistence type="predicted"/>
<name>A0A363ULQ5_9GAMM</name>
<dbReference type="Proteomes" id="UP000251800">
    <property type="component" value="Unassembled WGS sequence"/>
</dbReference>
<reference evidence="2 3" key="1">
    <citation type="submission" date="2018-05" db="EMBL/GenBank/DDBJ databases">
        <title>Abyssibacter profundi OUC007T gen. nov., sp. nov, a marine bacterium isolated from seawater of the Mariana Trench.</title>
        <authorList>
            <person name="Zhou S."/>
        </authorList>
    </citation>
    <scope>NUCLEOTIDE SEQUENCE [LARGE SCALE GENOMIC DNA]</scope>
    <source>
        <strain evidence="2 3">OUC007</strain>
    </source>
</reference>
<keyword evidence="1" id="KW-0472">Membrane</keyword>
<gene>
    <name evidence="2" type="ORF">DEH80_05790</name>
</gene>
<organism evidence="2 3">
    <name type="scientific">Abyssibacter profundi</name>
    <dbReference type="NCBI Taxonomy" id="2182787"/>
    <lineage>
        <taxon>Bacteria</taxon>
        <taxon>Pseudomonadati</taxon>
        <taxon>Pseudomonadota</taxon>
        <taxon>Gammaproteobacteria</taxon>
        <taxon>Chromatiales</taxon>
        <taxon>Oceanococcaceae</taxon>
        <taxon>Abyssibacter</taxon>
    </lineage>
</organism>
<protein>
    <submittedName>
        <fullName evidence="2">Uncharacterized protein</fullName>
    </submittedName>
</protein>
<keyword evidence="1" id="KW-0812">Transmembrane</keyword>
<evidence type="ECO:0000256" key="1">
    <source>
        <dbReference type="SAM" id="Phobius"/>
    </source>
</evidence>
<evidence type="ECO:0000313" key="3">
    <source>
        <dbReference type="Proteomes" id="UP000251800"/>
    </source>
</evidence>
<keyword evidence="1" id="KW-1133">Transmembrane helix</keyword>
<sequence length="85" mass="9802">MKTKILSFKIAMRYAVPLKIFFLLVALYFANHAFNIISEGQYVTRSGAVSTPKEYSFLFYLYFIRSVFFSVLAGHYSLAGVKIER</sequence>
<dbReference type="AlphaFoldDB" id="A0A363ULQ5"/>
<dbReference type="EMBL" id="QEQK01000005">
    <property type="protein sequence ID" value="PWN56351.1"/>
    <property type="molecule type" value="Genomic_DNA"/>
</dbReference>
<keyword evidence="3" id="KW-1185">Reference proteome</keyword>
<feature type="transmembrane region" description="Helical" evidence="1">
    <location>
        <begin position="20"/>
        <end position="37"/>
    </location>
</feature>
<feature type="transmembrane region" description="Helical" evidence="1">
    <location>
        <begin position="57"/>
        <end position="79"/>
    </location>
</feature>
<evidence type="ECO:0000313" key="2">
    <source>
        <dbReference type="EMBL" id="PWN56351.1"/>
    </source>
</evidence>
<accession>A0A363ULQ5</accession>